<dbReference type="HOGENOM" id="CLU_000288_138_12_1"/>
<feature type="domain" description="DUF8212" evidence="2">
    <location>
        <begin position="261"/>
        <end position="283"/>
    </location>
</feature>
<dbReference type="OrthoDB" id="2671451at2759"/>
<dbReference type="STRING" id="765257.A0A0C9Z5J4"/>
<reference evidence="3 4" key="1">
    <citation type="submission" date="2014-04" db="EMBL/GenBank/DDBJ databases">
        <authorList>
            <consortium name="DOE Joint Genome Institute"/>
            <person name="Kuo A."/>
            <person name="Kohler A."/>
            <person name="Costa M.D."/>
            <person name="Nagy L.G."/>
            <person name="Floudas D."/>
            <person name="Copeland A."/>
            <person name="Barry K.W."/>
            <person name="Cichocki N."/>
            <person name="Veneault-Fourrey C."/>
            <person name="LaButti K."/>
            <person name="Lindquist E.A."/>
            <person name="Lipzen A."/>
            <person name="Lundell T."/>
            <person name="Morin E."/>
            <person name="Murat C."/>
            <person name="Sun H."/>
            <person name="Tunlid A."/>
            <person name="Henrissat B."/>
            <person name="Grigoriev I.V."/>
            <person name="Hibbett D.S."/>
            <person name="Martin F."/>
            <person name="Nordberg H.P."/>
            <person name="Cantor M.N."/>
            <person name="Hua S.X."/>
        </authorList>
    </citation>
    <scope>NUCLEOTIDE SEQUENCE [LARGE SCALE GENOMIC DNA]</scope>
    <source>
        <strain evidence="3 4">441</strain>
    </source>
</reference>
<evidence type="ECO:0000259" key="2">
    <source>
        <dbReference type="Pfam" id="PF26640"/>
    </source>
</evidence>
<sequence length="641" mass="73027">MRLVCADALLEAERGFKSDLIPDSSTEIMVELNGAELKHARYAILSHCWGVPGEGQKEVQFREMSELLSMNGTIRNEVRRRTGYMIILETCRRAQEDGLELVWIDTCCINKESSSELSEAINSMYKWYAGSDRCYTYLHDVETSEISADPDRKAFPKSNGLPKWFSRGWTLQELVAPRDIRFFNSRWEFIGRKKNLVDVLNWITQIPHRVLEEGLDSKRPSVAQIMSWASHRSTTREEDQAYSLLGLLGVYMPMLYGEGKHAFRRLQLEIMRTSNDQSIFAWGWQSRWTGWSNSFLADDPSYFRDCSDVVTMHHDEFVEALGCDVPEADWLNIPVKRLRTFTVTNDGIQIWLPLTPCEGSSSFFEATLACHCDGEYPVTIVLGRSKSNYFRYFGCSPNSGTVKIQFEEVFLPYKDDYHENDFGFELHCSDFSRQSVIPAGTKLAGNTLRLSNVNDFAVVIYKHSEDDAYFAVTFCYCRRKHSSRIICANEHISESVFQRLHLNALEDILLTERSVAGSQDERCNSLPTLQHFHFPRSVQGVRMVSTNRASFQSRCAVTLSTDLCPGCCGPDSNAIYKARVFGLMKDAIWNAPSAMLAPNNGSPPPLFVRANVPEIRVRMLASVVLQIMTETAWRLRSSVQC</sequence>
<dbReference type="Proteomes" id="UP000054018">
    <property type="component" value="Unassembled WGS sequence"/>
</dbReference>
<keyword evidence="4" id="KW-1185">Reference proteome</keyword>
<dbReference type="Pfam" id="PF26640">
    <property type="entry name" value="DUF8212"/>
    <property type="match status" value="1"/>
</dbReference>
<dbReference type="AlphaFoldDB" id="A0A0C9Z5J4"/>
<gene>
    <name evidence="3" type="ORF">PISMIDRAFT_212381</name>
</gene>
<protein>
    <recommendedName>
        <fullName evidence="5">Heterokaryon incompatibility domain-containing protein</fullName>
    </recommendedName>
</protein>
<dbReference type="Pfam" id="PF06985">
    <property type="entry name" value="HET"/>
    <property type="match status" value="1"/>
</dbReference>
<dbReference type="PANTHER" id="PTHR10622">
    <property type="entry name" value="HET DOMAIN-CONTAINING PROTEIN"/>
    <property type="match status" value="1"/>
</dbReference>
<evidence type="ECO:0000313" key="4">
    <source>
        <dbReference type="Proteomes" id="UP000054018"/>
    </source>
</evidence>
<evidence type="ECO:0000313" key="3">
    <source>
        <dbReference type="EMBL" id="KIK17707.1"/>
    </source>
</evidence>
<dbReference type="EMBL" id="KN833821">
    <property type="protein sequence ID" value="KIK17707.1"/>
    <property type="molecule type" value="Genomic_DNA"/>
</dbReference>
<dbReference type="PANTHER" id="PTHR10622:SF10">
    <property type="entry name" value="HET DOMAIN-CONTAINING PROTEIN"/>
    <property type="match status" value="1"/>
</dbReference>
<evidence type="ECO:0008006" key="5">
    <source>
        <dbReference type="Google" id="ProtNLM"/>
    </source>
</evidence>
<evidence type="ECO:0000259" key="1">
    <source>
        <dbReference type="Pfam" id="PF06985"/>
    </source>
</evidence>
<proteinExistence type="predicted"/>
<dbReference type="InterPro" id="IPR010730">
    <property type="entry name" value="HET"/>
</dbReference>
<feature type="domain" description="Heterokaryon incompatibility" evidence="1">
    <location>
        <begin position="42"/>
        <end position="145"/>
    </location>
</feature>
<accession>A0A0C9Z5J4</accession>
<name>A0A0C9Z5J4_9AGAM</name>
<reference evidence="4" key="2">
    <citation type="submission" date="2015-01" db="EMBL/GenBank/DDBJ databases">
        <title>Evolutionary Origins and Diversification of the Mycorrhizal Mutualists.</title>
        <authorList>
            <consortium name="DOE Joint Genome Institute"/>
            <consortium name="Mycorrhizal Genomics Consortium"/>
            <person name="Kohler A."/>
            <person name="Kuo A."/>
            <person name="Nagy L.G."/>
            <person name="Floudas D."/>
            <person name="Copeland A."/>
            <person name="Barry K.W."/>
            <person name="Cichocki N."/>
            <person name="Veneault-Fourrey C."/>
            <person name="LaButti K."/>
            <person name="Lindquist E.A."/>
            <person name="Lipzen A."/>
            <person name="Lundell T."/>
            <person name="Morin E."/>
            <person name="Murat C."/>
            <person name="Riley R."/>
            <person name="Ohm R."/>
            <person name="Sun H."/>
            <person name="Tunlid A."/>
            <person name="Henrissat B."/>
            <person name="Grigoriev I.V."/>
            <person name="Hibbett D.S."/>
            <person name="Martin F."/>
        </authorList>
    </citation>
    <scope>NUCLEOTIDE SEQUENCE [LARGE SCALE GENOMIC DNA]</scope>
    <source>
        <strain evidence="4">441</strain>
    </source>
</reference>
<organism evidence="3 4">
    <name type="scientific">Pisolithus microcarpus 441</name>
    <dbReference type="NCBI Taxonomy" id="765257"/>
    <lineage>
        <taxon>Eukaryota</taxon>
        <taxon>Fungi</taxon>
        <taxon>Dikarya</taxon>
        <taxon>Basidiomycota</taxon>
        <taxon>Agaricomycotina</taxon>
        <taxon>Agaricomycetes</taxon>
        <taxon>Agaricomycetidae</taxon>
        <taxon>Boletales</taxon>
        <taxon>Sclerodermatineae</taxon>
        <taxon>Pisolithaceae</taxon>
        <taxon>Pisolithus</taxon>
    </lineage>
</organism>
<dbReference type="InterPro" id="IPR058525">
    <property type="entry name" value="DUF8212"/>
</dbReference>